<accession>A0A1D8IKE2</accession>
<dbReference type="AlphaFoldDB" id="A0A1D8IKE2"/>
<dbReference type="KEGG" id="aprs:BI364_01960"/>
<dbReference type="Proteomes" id="UP000095401">
    <property type="component" value="Chromosome"/>
</dbReference>
<keyword evidence="3" id="KW-1185">Reference proteome</keyword>
<reference evidence="3" key="1">
    <citation type="submission" date="2016-09" db="EMBL/GenBank/DDBJ databases">
        <title>Acidihalobacter prosperus F5.</title>
        <authorList>
            <person name="Khaleque H.N."/>
            <person name="Ramsay J.P."/>
            <person name="Kaksonen A.H."/>
            <person name="Boxall N.J."/>
            <person name="Watkin E.L.J."/>
        </authorList>
    </citation>
    <scope>NUCLEOTIDE SEQUENCE [LARGE SCALE GENOMIC DNA]</scope>
    <source>
        <strain evidence="3">F5</strain>
    </source>
</reference>
<name>A0A1D8IKE2_9GAMM</name>
<dbReference type="InterPro" id="IPR013587">
    <property type="entry name" value="Nitrate/nitrite_sensing"/>
</dbReference>
<sequence>MPMNALHELLAPSLALALSVLGLAALRARKAESPRQRSQRGIEINLALRGLLHDLQLHRGMASILLNGNPAFSTRLQAKQAEIHHALRALVDAPPTPDLLAPPRIEQLRTTWETLRSQVLSLSPLQSFARHSILIQDLLRLISDVAERSQLDAGSPVSPSLTDMIWRRLPEVAEGIGKARAIGSGIAAVGQASGVDRIRLRFLVTHIRDGLKVVQTAIGRDGGPLSREAMQAAAKAQGTGGRLLSLIESELIAVECPNIDAEAYFAAATDALEDIYRVYDAASTSLAQPSGHRTPADASLKAAAVPAA</sequence>
<protein>
    <recommendedName>
        <fullName evidence="1">Nitrate/nitrite sensing protein domain-containing protein</fullName>
    </recommendedName>
</protein>
<evidence type="ECO:0000313" key="2">
    <source>
        <dbReference type="EMBL" id="AOU96936.1"/>
    </source>
</evidence>
<dbReference type="Pfam" id="PF08376">
    <property type="entry name" value="NIT"/>
    <property type="match status" value="1"/>
</dbReference>
<dbReference type="EMBL" id="CP017415">
    <property type="protein sequence ID" value="AOU96936.1"/>
    <property type="molecule type" value="Genomic_DNA"/>
</dbReference>
<proteinExistence type="predicted"/>
<feature type="domain" description="Nitrate/nitrite sensing protein" evidence="1">
    <location>
        <begin position="51"/>
        <end position="286"/>
    </location>
</feature>
<gene>
    <name evidence="2" type="ORF">BI364_01960</name>
</gene>
<organism evidence="2 3">
    <name type="scientific">Acidihalobacter yilgarnensis</name>
    <dbReference type="NCBI Taxonomy" id="2819280"/>
    <lineage>
        <taxon>Bacteria</taxon>
        <taxon>Pseudomonadati</taxon>
        <taxon>Pseudomonadota</taxon>
        <taxon>Gammaproteobacteria</taxon>
        <taxon>Chromatiales</taxon>
        <taxon>Ectothiorhodospiraceae</taxon>
        <taxon>Acidihalobacter</taxon>
    </lineage>
</organism>
<evidence type="ECO:0000313" key="3">
    <source>
        <dbReference type="Proteomes" id="UP000095401"/>
    </source>
</evidence>
<evidence type="ECO:0000259" key="1">
    <source>
        <dbReference type="Pfam" id="PF08376"/>
    </source>
</evidence>